<evidence type="ECO:0000256" key="1">
    <source>
        <dbReference type="ARBA" id="ARBA00004761"/>
    </source>
</evidence>
<evidence type="ECO:0000256" key="2">
    <source>
        <dbReference type="ARBA" id="ARBA00008420"/>
    </source>
</evidence>
<dbReference type="KEGG" id="mprt:ET475_07760"/>
<keyword evidence="12" id="KW-1185">Reference proteome</keyword>
<dbReference type="PANTHER" id="PTHR43442">
    <property type="entry name" value="GLUCONOKINASE-RELATED"/>
    <property type="match status" value="1"/>
</dbReference>
<dbReference type="InterPro" id="IPR027417">
    <property type="entry name" value="P-loop_NTPase"/>
</dbReference>
<keyword evidence="5 10" id="KW-0547">Nucleotide-binding</keyword>
<dbReference type="GO" id="GO:0019521">
    <property type="term" value="P:D-gluconate metabolic process"/>
    <property type="evidence" value="ECO:0007669"/>
    <property type="project" value="UniProtKB-KW"/>
</dbReference>
<organism evidence="11 12">
    <name type="scientific">Microbacterium protaetiae</name>
    <dbReference type="NCBI Taxonomy" id="2509458"/>
    <lineage>
        <taxon>Bacteria</taxon>
        <taxon>Bacillati</taxon>
        <taxon>Actinomycetota</taxon>
        <taxon>Actinomycetes</taxon>
        <taxon>Micrococcales</taxon>
        <taxon>Microbacteriaceae</taxon>
        <taxon>Microbacterium</taxon>
    </lineage>
</organism>
<gene>
    <name evidence="11" type="ORF">ET475_07760</name>
</gene>
<dbReference type="Proteomes" id="UP000293995">
    <property type="component" value="Chromosome"/>
</dbReference>
<dbReference type="CDD" id="cd02021">
    <property type="entry name" value="GntK"/>
    <property type="match status" value="1"/>
</dbReference>
<dbReference type="GO" id="GO:0046316">
    <property type="term" value="F:gluconokinase activity"/>
    <property type="evidence" value="ECO:0007669"/>
    <property type="project" value="UniProtKB-EC"/>
</dbReference>
<evidence type="ECO:0000256" key="8">
    <source>
        <dbReference type="ARBA" id="ARBA00023064"/>
    </source>
</evidence>
<dbReference type="FunFam" id="3.40.50.300:FF:000522">
    <property type="entry name" value="Gluconokinase"/>
    <property type="match status" value="1"/>
</dbReference>
<dbReference type="SUPFAM" id="SSF52540">
    <property type="entry name" value="P-loop containing nucleoside triphosphate hydrolases"/>
    <property type="match status" value="1"/>
</dbReference>
<dbReference type="PANTHER" id="PTHR43442:SF3">
    <property type="entry name" value="GLUCONOKINASE-RELATED"/>
    <property type="match status" value="1"/>
</dbReference>
<evidence type="ECO:0000256" key="7">
    <source>
        <dbReference type="ARBA" id="ARBA00022840"/>
    </source>
</evidence>
<accession>A0A4P6EPJ5</accession>
<dbReference type="Pfam" id="PF13671">
    <property type="entry name" value="AAA_33"/>
    <property type="match status" value="1"/>
</dbReference>
<dbReference type="RefSeq" id="WP_129388190.1">
    <property type="nucleotide sequence ID" value="NZ_CP035494.1"/>
</dbReference>
<dbReference type="InterPro" id="IPR006001">
    <property type="entry name" value="Therm_gnt_kin"/>
</dbReference>
<evidence type="ECO:0000313" key="12">
    <source>
        <dbReference type="Proteomes" id="UP000293995"/>
    </source>
</evidence>
<reference evidence="11 12" key="1">
    <citation type="submission" date="2019-01" db="EMBL/GenBank/DDBJ databases">
        <title>Genome sequencing of strain DFW100M-13.</title>
        <authorList>
            <person name="Heo J."/>
            <person name="Kim S.-J."/>
            <person name="Kim J.-S."/>
            <person name="Hong S.-B."/>
            <person name="Kwon S.-W."/>
        </authorList>
    </citation>
    <scope>NUCLEOTIDE SEQUENCE [LARGE SCALE GENOMIC DNA]</scope>
    <source>
        <strain evidence="11 12">DFW100M-13</strain>
    </source>
</reference>
<dbReference type="AlphaFoldDB" id="A0A4P6EPJ5"/>
<keyword evidence="6 10" id="KW-0418">Kinase</keyword>
<keyword evidence="7 10" id="KW-0067">ATP-binding</keyword>
<comment type="catalytic activity">
    <reaction evidence="9 10">
        <text>D-gluconate + ATP = 6-phospho-D-gluconate + ADP + H(+)</text>
        <dbReference type="Rhea" id="RHEA:19433"/>
        <dbReference type="ChEBI" id="CHEBI:15378"/>
        <dbReference type="ChEBI" id="CHEBI:18391"/>
        <dbReference type="ChEBI" id="CHEBI:30616"/>
        <dbReference type="ChEBI" id="CHEBI:58759"/>
        <dbReference type="ChEBI" id="CHEBI:456216"/>
        <dbReference type="EC" id="2.7.1.12"/>
    </reaction>
</comment>
<evidence type="ECO:0000256" key="5">
    <source>
        <dbReference type="ARBA" id="ARBA00022741"/>
    </source>
</evidence>
<keyword evidence="4 10" id="KW-0808">Transferase</keyword>
<dbReference type="Gene3D" id="3.40.50.300">
    <property type="entry name" value="P-loop containing nucleotide triphosphate hydrolases"/>
    <property type="match status" value="1"/>
</dbReference>
<evidence type="ECO:0000256" key="10">
    <source>
        <dbReference type="RuleBase" id="RU363066"/>
    </source>
</evidence>
<dbReference type="NCBIfam" id="TIGR01313">
    <property type="entry name" value="therm_gnt_kin"/>
    <property type="match status" value="1"/>
</dbReference>
<comment type="similarity">
    <text evidence="2 10">Belongs to the gluconokinase GntK/GntV family.</text>
</comment>
<comment type="pathway">
    <text evidence="1">Carbohydrate acid metabolism.</text>
</comment>
<dbReference type="EC" id="2.7.1.12" evidence="3 10"/>
<evidence type="ECO:0000256" key="6">
    <source>
        <dbReference type="ARBA" id="ARBA00022777"/>
    </source>
</evidence>
<evidence type="ECO:0000256" key="9">
    <source>
        <dbReference type="ARBA" id="ARBA00048090"/>
    </source>
</evidence>
<evidence type="ECO:0000256" key="3">
    <source>
        <dbReference type="ARBA" id="ARBA00012054"/>
    </source>
</evidence>
<proteinExistence type="inferred from homology"/>
<protein>
    <recommendedName>
        <fullName evidence="3 10">Gluconokinase</fullName>
        <ecNumber evidence="3 10">2.7.1.12</ecNumber>
    </recommendedName>
</protein>
<dbReference type="EMBL" id="CP035494">
    <property type="protein sequence ID" value="QAY59898.1"/>
    <property type="molecule type" value="Genomic_DNA"/>
</dbReference>
<evidence type="ECO:0000256" key="4">
    <source>
        <dbReference type="ARBA" id="ARBA00022679"/>
    </source>
</evidence>
<sequence length="180" mass="19129">MTGDALPPIVVMGVSASGKTSVASALAMRLGVQWRDADDLHPPENVAKMASGIPLSDDDRWPWLDEVGRELAAGAASGGCIFACSALRRVYRDRLRLRARGVLFIHLTGDPELLAERAAAREDHYMPASLLPSQLAALEPLDADENGVVLDVAASVDQITDAAVIWLMSTLNVTIPSDSA</sequence>
<dbReference type="OrthoDB" id="9795716at2"/>
<dbReference type="GO" id="GO:0005524">
    <property type="term" value="F:ATP binding"/>
    <property type="evidence" value="ECO:0007669"/>
    <property type="project" value="UniProtKB-KW"/>
</dbReference>
<name>A0A4P6EPJ5_9MICO</name>
<dbReference type="GO" id="GO:0005737">
    <property type="term" value="C:cytoplasm"/>
    <property type="evidence" value="ECO:0007669"/>
    <property type="project" value="TreeGrafter"/>
</dbReference>
<keyword evidence="8" id="KW-0311">Gluconate utilization</keyword>
<evidence type="ECO:0000313" key="11">
    <source>
        <dbReference type="EMBL" id="QAY59898.1"/>
    </source>
</evidence>